<evidence type="ECO:0000256" key="2">
    <source>
        <dbReference type="ARBA" id="ARBA00022801"/>
    </source>
</evidence>
<dbReference type="InterPro" id="IPR050563">
    <property type="entry name" value="4-hydroxybenzoyl-CoA_TE"/>
</dbReference>
<proteinExistence type="inferred from homology"/>
<dbReference type="Proteomes" id="UP000305674">
    <property type="component" value="Unassembled WGS sequence"/>
</dbReference>
<keyword evidence="4" id="KW-1185">Reference proteome</keyword>
<organism evidence="3 4">
    <name type="scientific">Ferrimonas sediminicola</name>
    <dbReference type="NCBI Taxonomy" id="2569538"/>
    <lineage>
        <taxon>Bacteria</taxon>
        <taxon>Pseudomonadati</taxon>
        <taxon>Pseudomonadota</taxon>
        <taxon>Gammaproteobacteria</taxon>
        <taxon>Alteromonadales</taxon>
        <taxon>Ferrimonadaceae</taxon>
        <taxon>Ferrimonas</taxon>
    </lineage>
</organism>
<comment type="caution">
    <text evidence="3">The sequence shown here is derived from an EMBL/GenBank/DDBJ whole genome shotgun (WGS) entry which is preliminary data.</text>
</comment>
<evidence type="ECO:0000256" key="1">
    <source>
        <dbReference type="ARBA" id="ARBA00005953"/>
    </source>
</evidence>
<accession>A0A4U1BE10</accession>
<dbReference type="CDD" id="cd00586">
    <property type="entry name" value="4HBT"/>
    <property type="match status" value="1"/>
</dbReference>
<keyword evidence="2" id="KW-0378">Hydrolase</keyword>
<dbReference type="PIRSF" id="PIRSF003230">
    <property type="entry name" value="YbgC"/>
    <property type="match status" value="1"/>
</dbReference>
<reference evidence="3 4" key="1">
    <citation type="submission" date="2019-04" db="EMBL/GenBank/DDBJ databases">
        <authorList>
            <person name="Hwang J.C."/>
        </authorList>
    </citation>
    <scope>NUCLEOTIDE SEQUENCE [LARGE SCALE GENOMIC DNA]</scope>
    <source>
        <strain evidence="3 4">IMCC35001</strain>
    </source>
</reference>
<dbReference type="InterPro" id="IPR006684">
    <property type="entry name" value="YbgC/YbaW"/>
</dbReference>
<dbReference type="OrthoDB" id="9799036at2"/>
<dbReference type="EMBL" id="SWCI01000004">
    <property type="protein sequence ID" value="TKB49399.1"/>
    <property type="molecule type" value="Genomic_DNA"/>
</dbReference>
<dbReference type="AlphaFoldDB" id="A0A4U1BE10"/>
<evidence type="ECO:0000313" key="3">
    <source>
        <dbReference type="EMBL" id="TKB49399.1"/>
    </source>
</evidence>
<dbReference type="Gene3D" id="3.10.129.10">
    <property type="entry name" value="Hotdog Thioesterase"/>
    <property type="match status" value="1"/>
</dbReference>
<sequence length="148" mass="17108">MDSFIQNFPIHTPVQVAWGEMDALQHVNNTVYFRYFESARIDFFDQLGLMEELKQSGIGPILAETRCRFKRPLFFPDRVLIGTRITALSDDRFTMEYQVFSQSQQAVTSVGNAEVVVYDFRHNRKATLPTHIHRALETHLVAELEASE</sequence>
<dbReference type="InterPro" id="IPR029069">
    <property type="entry name" value="HotDog_dom_sf"/>
</dbReference>
<gene>
    <name evidence="3" type="ORF">FCL40_08690</name>
</gene>
<dbReference type="Pfam" id="PF13279">
    <property type="entry name" value="4HBT_2"/>
    <property type="match status" value="1"/>
</dbReference>
<dbReference type="RefSeq" id="WP_136852820.1">
    <property type="nucleotide sequence ID" value="NZ_SWCI01000004.1"/>
</dbReference>
<comment type="similarity">
    <text evidence="1">Belongs to the 4-hydroxybenzoyl-CoA thioesterase family.</text>
</comment>
<dbReference type="SUPFAM" id="SSF54637">
    <property type="entry name" value="Thioesterase/thiol ester dehydrase-isomerase"/>
    <property type="match status" value="1"/>
</dbReference>
<protein>
    <submittedName>
        <fullName evidence="3">Acyl-CoA thioesterase</fullName>
    </submittedName>
</protein>
<dbReference type="GO" id="GO:0047617">
    <property type="term" value="F:fatty acyl-CoA hydrolase activity"/>
    <property type="evidence" value="ECO:0007669"/>
    <property type="project" value="TreeGrafter"/>
</dbReference>
<name>A0A4U1BE10_9GAMM</name>
<dbReference type="PANTHER" id="PTHR31793:SF40">
    <property type="entry name" value="ACYL-COA THIOESTER HYDROLASE, YBGC_YBAW FAMILY"/>
    <property type="match status" value="1"/>
</dbReference>
<dbReference type="PANTHER" id="PTHR31793">
    <property type="entry name" value="4-HYDROXYBENZOYL-COA THIOESTERASE FAMILY MEMBER"/>
    <property type="match status" value="1"/>
</dbReference>
<evidence type="ECO:0000313" key="4">
    <source>
        <dbReference type="Proteomes" id="UP000305674"/>
    </source>
</evidence>